<dbReference type="EnsemblProtists" id="PYU1_T014406">
    <property type="protein sequence ID" value="PYU1_T014406"/>
    <property type="gene ID" value="PYU1_G014375"/>
</dbReference>
<dbReference type="AlphaFoldDB" id="K3XB07"/>
<evidence type="ECO:0000313" key="3">
    <source>
        <dbReference type="Proteomes" id="UP000019132"/>
    </source>
</evidence>
<keyword evidence="3" id="KW-1185">Reference proteome</keyword>
<dbReference type="HOGENOM" id="CLU_015104_0_0_1"/>
<dbReference type="Pfam" id="PF08318">
    <property type="entry name" value="COG4_m"/>
    <property type="match status" value="1"/>
</dbReference>
<protein>
    <recommendedName>
        <fullName evidence="1">COG4 transport protein middle alpha-helical bundle domain-containing protein</fullName>
    </recommendedName>
</protein>
<dbReference type="eggNOG" id="KOG0412">
    <property type="taxonomic scope" value="Eukaryota"/>
</dbReference>
<dbReference type="Pfam" id="PF20662">
    <property type="entry name" value="COG4_C"/>
    <property type="match status" value="1"/>
</dbReference>
<dbReference type="Gene3D" id="1.20.58.1970">
    <property type="match status" value="1"/>
</dbReference>
<reference evidence="2" key="3">
    <citation type="submission" date="2015-02" db="UniProtKB">
        <authorList>
            <consortium name="EnsemblProtists"/>
        </authorList>
    </citation>
    <scope>IDENTIFICATION</scope>
    <source>
        <strain evidence="2">DAOM BR144</strain>
    </source>
</reference>
<sequence>MSFEENMTAFYMAFAEQTLEPMCQALSNMRLVAQNDRVEQHTSAPHAKEDANVREEMLLACELKAQAMQPVALEQLQRACSTNGNPDIDAVLTAFFLCAELGAETDGVAPFGECLSRIFTTQARACFDRVGTLKQTATVNENGYIDRGFYVDAIREILTGSTDIMNAVADVSANPVILLQVLRPIHDICADIILEIVHMYAIDARMTAWERRALAQARRQPSSGETDVEADESLQMIDLFLDEVSFIIRIIMSYSSFLKTICDGLDGDRSSSFQVKIQELNGVYLILERFYVFQSVHKATAIAEVQELEPQVFVSSSVEDVSFVLHKSFFRASQCMNYHTALSVVIAIVDALESMYLPSILQLPHRDFVIPFPSTAPSAGDDSNASSERIEDGEAKKEISFSDMLLQAVDDDLTRSIQDEAKLILAINSAFMSGEFVEGLHAKIEEFSMVSFPQEANIVECLPKHIRELTEMFRSVVDTEIQEVLSRGIRKRMEALVHKLMNETFNYVISPSQYDTFGLHGSPLNKMVEHEVMQNKVLRRYERALCAPPFESLVEYFVQDLTTWLAQALLVSRKPFNDLGALQLEREVSDMLTRVSAFVQQKSLRASFTRLFQLVLILNLMDPHHVVDYLESVTDELSADELETLLRMRVDFKSDDVAVAVRQMKNAIAATTAATR</sequence>
<organism evidence="2 3">
    <name type="scientific">Globisporangium ultimum (strain ATCC 200006 / CBS 805.95 / DAOM BR144)</name>
    <name type="common">Pythium ultimum</name>
    <dbReference type="NCBI Taxonomy" id="431595"/>
    <lineage>
        <taxon>Eukaryota</taxon>
        <taxon>Sar</taxon>
        <taxon>Stramenopiles</taxon>
        <taxon>Oomycota</taxon>
        <taxon>Peronosporomycetes</taxon>
        <taxon>Pythiales</taxon>
        <taxon>Pythiaceae</taxon>
        <taxon>Globisporangium</taxon>
    </lineage>
</organism>
<dbReference type="SMART" id="SM00762">
    <property type="entry name" value="Cog4"/>
    <property type="match status" value="1"/>
</dbReference>
<dbReference type="STRING" id="431595.K3XB07"/>
<reference evidence="3" key="2">
    <citation type="submission" date="2010-04" db="EMBL/GenBank/DDBJ databases">
        <authorList>
            <person name="Buell R."/>
            <person name="Hamilton J."/>
            <person name="Hostetler J."/>
        </authorList>
    </citation>
    <scope>NUCLEOTIDE SEQUENCE [LARGE SCALE GENOMIC DNA]</scope>
    <source>
        <strain evidence="3">DAOM:BR144</strain>
    </source>
</reference>
<dbReference type="VEuPathDB" id="FungiDB:PYU1_G014375"/>
<accession>K3XB07</accession>
<dbReference type="PANTHER" id="PTHR24016:SF0">
    <property type="entry name" value="CONSERVED OLIGOMERIC GOLGI COMPLEX SUBUNIT 4"/>
    <property type="match status" value="1"/>
</dbReference>
<reference evidence="3" key="1">
    <citation type="journal article" date="2010" name="Genome Biol.">
        <title>Genome sequence of the necrotrophic plant pathogen Pythium ultimum reveals original pathogenicity mechanisms and effector repertoire.</title>
        <authorList>
            <person name="Levesque C.A."/>
            <person name="Brouwer H."/>
            <person name="Cano L."/>
            <person name="Hamilton J.P."/>
            <person name="Holt C."/>
            <person name="Huitema E."/>
            <person name="Raffaele S."/>
            <person name="Robideau G.P."/>
            <person name="Thines M."/>
            <person name="Win J."/>
            <person name="Zerillo M.M."/>
            <person name="Beakes G.W."/>
            <person name="Boore J.L."/>
            <person name="Busam D."/>
            <person name="Dumas B."/>
            <person name="Ferriera S."/>
            <person name="Fuerstenberg S.I."/>
            <person name="Gachon C.M."/>
            <person name="Gaulin E."/>
            <person name="Govers F."/>
            <person name="Grenville-Briggs L."/>
            <person name="Horner N."/>
            <person name="Hostetler J."/>
            <person name="Jiang R.H."/>
            <person name="Johnson J."/>
            <person name="Krajaejun T."/>
            <person name="Lin H."/>
            <person name="Meijer H.J."/>
            <person name="Moore B."/>
            <person name="Morris P."/>
            <person name="Phuntmart V."/>
            <person name="Puiu D."/>
            <person name="Shetty J."/>
            <person name="Stajich J.E."/>
            <person name="Tripathy S."/>
            <person name="Wawra S."/>
            <person name="van West P."/>
            <person name="Whitty B.R."/>
            <person name="Coutinho P.M."/>
            <person name="Henrissat B."/>
            <person name="Martin F."/>
            <person name="Thomas P.D."/>
            <person name="Tyler B.M."/>
            <person name="De Vries R.P."/>
            <person name="Kamoun S."/>
            <person name="Yandell M."/>
            <person name="Tisserat N."/>
            <person name="Buell C.R."/>
        </authorList>
    </citation>
    <scope>NUCLEOTIDE SEQUENCE</scope>
    <source>
        <strain evidence="3">DAOM:BR144</strain>
    </source>
</reference>
<dbReference type="Proteomes" id="UP000019132">
    <property type="component" value="Unassembled WGS sequence"/>
</dbReference>
<dbReference type="OMA" id="PIHASCA"/>
<dbReference type="PANTHER" id="PTHR24016">
    <property type="entry name" value="CONSERVED OLIGOMERIC GOLGI COMPLEX SUBUNIT 4"/>
    <property type="match status" value="1"/>
</dbReference>
<dbReference type="InterPro" id="IPR048684">
    <property type="entry name" value="COG4_C"/>
</dbReference>
<dbReference type="InParanoid" id="K3XB07"/>
<feature type="domain" description="COG4 transport protein middle alpha-helical bundle" evidence="1">
    <location>
        <begin position="63"/>
        <end position="366"/>
    </location>
</feature>
<evidence type="ECO:0000313" key="2">
    <source>
        <dbReference type="EnsemblProtists" id="PYU1_T014406"/>
    </source>
</evidence>
<dbReference type="EMBL" id="GL376565">
    <property type="status" value="NOT_ANNOTATED_CDS"/>
    <property type="molecule type" value="Genomic_DNA"/>
</dbReference>
<dbReference type="InterPro" id="IPR048682">
    <property type="entry name" value="COG4"/>
</dbReference>
<evidence type="ECO:0000259" key="1">
    <source>
        <dbReference type="SMART" id="SM00762"/>
    </source>
</evidence>
<dbReference type="InterPro" id="IPR013167">
    <property type="entry name" value="COG4_M"/>
</dbReference>
<proteinExistence type="predicted"/>
<name>K3XB07_GLOUD</name>